<dbReference type="Proteomes" id="UP001589813">
    <property type="component" value="Unassembled WGS sequence"/>
</dbReference>
<evidence type="ECO:0000256" key="1">
    <source>
        <dbReference type="ARBA" id="ARBA00009156"/>
    </source>
</evidence>
<keyword evidence="5" id="KW-0319">Glycerol metabolism</keyword>
<keyword evidence="11" id="KW-1185">Reference proteome</keyword>
<dbReference type="InterPro" id="IPR043129">
    <property type="entry name" value="ATPase_NBD"/>
</dbReference>
<comment type="similarity">
    <text evidence="1 7">Belongs to the FGGY kinase family.</text>
</comment>
<dbReference type="NCBIfam" id="NF000756">
    <property type="entry name" value="PRK00047.1"/>
    <property type="match status" value="1"/>
</dbReference>
<dbReference type="PIRSF" id="PIRSF000538">
    <property type="entry name" value="GlpK"/>
    <property type="match status" value="1"/>
</dbReference>
<name>A0ABV6BE91_9GAMM</name>
<comment type="caution">
    <text evidence="10">The sequence shown here is derived from an EMBL/GenBank/DDBJ whole genome shotgun (WGS) entry which is preliminary data.</text>
</comment>
<evidence type="ECO:0000259" key="8">
    <source>
        <dbReference type="Pfam" id="PF00370"/>
    </source>
</evidence>
<evidence type="ECO:0000256" key="2">
    <source>
        <dbReference type="ARBA" id="ARBA00022679"/>
    </source>
</evidence>
<dbReference type="Pfam" id="PF00370">
    <property type="entry name" value="FGGY_N"/>
    <property type="match status" value="1"/>
</dbReference>
<dbReference type="GO" id="GO:0004370">
    <property type="term" value="F:glycerol kinase activity"/>
    <property type="evidence" value="ECO:0007669"/>
    <property type="project" value="UniProtKB-EC"/>
</dbReference>
<keyword evidence="3" id="KW-0547">Nucleotide-binding</keyword>
<dbReference type="SUPFAM" id="SSF53067">
    <property type="entry name" value="Actin-like ATPase domain"/>
    <property type="match status" value="2"/>
</dbReference>
<dbReference type="PANTHER" id="PTHR10196">
    <property type="entry name" value="SUGAR KINASE"/>
    <property type="match status" value="1"/>
</dbReference>
<reference evidence="10 11" key="1">
    <citation type="submission" date="2024-09" db="EMBL/GenBank/DDBJ databases">
        <authorList>
            <person name="Sun Q."/>
            <person name="Mori K."/>
        </authorList>
    </citation>
    <scope>NUCLEOTIDE SEQUENCE [LARGE SCALE GENOMIC DNA]</scope>
    <source>
        <strain evidence="10 11">KCTC 23315</strain>
    </source>
</reference>
<keyword evidence="2 7" id="KW-0808">Transferase</keyword>
<dbReference type="InterPro" id="IPR005999">
    <property type="entry name" value="Glycerol_kin"/>
</dbReference>
<evidence type="ECO:0000256" key="6">
    <source>
        <dbReference type="ARBA" id="ARBA00022840"/>
    </source>
</evidence>
<evidence type="ECO:0000259" key="9">
    <source>
        <dbReference type="Pfam" id="PF02782"/>
    </source>
</evidence>
<feature type="domain" description="Carbohydrate kinase FGGY C-terminal" evidence="9">
    <location>
        <begin position="265"/>
        <end position="452"/>
    </location>
</feature>
<feature type="domain" description="Carbohydrate kinase FGGY N-terminal" evidence="8">
    <location>
        <begin position="10"/>
        <end position="255"/>
    </location>
</feature>
<dbReference type="PANTHER" id="PTHR10196:SF78">
    <property type="entry name" value="GLYCEROL KINASE"/>
    <property type="match status" value="1"/>
</dbReference>
<gene>
    <name evidence="10" type="primary">glpK</name>
    <name evidence="10" type="ORF">ACFFJP_12910</name>
</gene>
<accession>A0ABV6BE91</accession>
<evidence type="ECO:0000256" key="7">
    <source>
        <dbReference type="RuleBase" id="RU003733"/>
    </source>
</evidence>
<dbReference type="EC" id="2.7.1.30" evidence="10"/>
<dbReference type="PROSITE" id="PS00445">
    <property type="entry name" value="FGGY_KINASES_2"/>
    <property type="match status" value="1"/>
</dbReference>
<evidence type="ECO:0000256" key="3">
    <source>
        <dbReference type="ARBA" id="ARBA00022741"/>
    </source>
</evidence>
<organism evidence="10 11">
    <name type="scientific">Rheinheimera tilapiae</name>
    <dbReference type="NCBI Taxonomy" id="875043"/>
    <lineage>
        <taxon>Bacteria</taxon>
        <taxon>Pseudomonadati</taxon>
        <taxon>Pseudomonadota</taxon>
        <taxon>Gammaproteobacteria</taxon>
        <taxon>Chromatiales</taxon>
        <taxon>Chromatiaceae</taxon>
        <taxon>Rheinheimera</taxon>
    </lineage>
</organism>
<dbReference type="InterPro" id="IPR018483">
    <property type="entry name" value="Carb_kinase_FGGY_CS"/>
</dbReference>
<dbReference type="NCBIfam" id="TIGR01311">
    <property type="entry name" value="glycerol_kin"/>
    <property type="match status" value="1"/>
</dbReference>
<dbReference type="EMBL" id="JBHLXP010000003">
    <property type="protein sequence ID" value="MFC0049189.1"/>
    <property type="molecule type" value="Genomic_DNA"/>
</dbReference>
<protein>
    <submittedName>
        <fullName evidence="10">Glycerol kinase GlpK</fullName>
        <ecNumber evidence="10">2.7.1.30</ecNumber>
    </submittedName>
</protein>
<dbReference type="CDD" id="cd07786">
    <property type="entry name" value="FGGY_EcGK_like"/>
    <property type="match status" value="1"/>
</dbReference>
<evidence type="ECO:0000313" key="10">
    <source>
        <dbReference type="EMBL" id="MFC0049189.1"/>
    </source>
</evidence>
<dbReference type="RefSeq" id="WP_377244581.1">
    <property type="nucleotide sequence ID" value="NZ_JBHLXP010000003.1"/>
</dbReference>
<evidence type="ECO:0000313" key="11">
    <source>
        <dbReference type="Proteomes" id="UP001589813"/>
    </source>
</evidence>
<sequence>MTDGTSTQDVILAIDQGTSSSRAMLFDRNGVVLAQAQQELACTYPQTGWVEQDAEALWLSVLTVCREVLAQADSLQLKVCGIGITNQRETTLLWRRDSGDVVAPAIVWQDRRTLAYCQQLQQRGHQAWVSRRTGLCLDPYFSASKLNWLLQDPALRLAAEQGELAFGTVDSFILWRLTRGLVHATDTTNASRTLLFGIQQLQWDAELLELFDIPAQILPQVRQSADDYGRTDPHWFGRELPIVALAGDQQAAAIGQGCVRAGGLKSTYGTGCFALLNTGEHLLQSNHQLLSTVACTVQGQTQYALEGSIFVAGAAVKWLRDQLGLIKDAAETETLAASLTDNGGVYLVPAFTGLGAPYWRPELKAQWSGLTLGTGKAQLARAVLEAVAYQTADLLQAMRADGAALLSLQVDGGMVNNSWFCQFLANVLDINVMRPLQTETTAFGVALLAGIQLGWYADLDALPDLVRAESWFYPNLSAGQRAELLAGWQRAVAQLLATENP</sequence>
<dbReference type="Gene3D" id="3.30.420.40">
    <property type="match status" value="2"/>
</dbReference>
<dbReference type="Pfam" id="PF02782">
    <property type="entry name" value="FGGY_C"/>
    <property type="match status" value="1"/>
</dbReference>
<dbReference type="InterPro" id="IPR018485">
    <property type="entry name" value="FGGY_C"/>
</dbReference>
<keyword evidence="6" id="KW-0067">ATP-binding</keyword>
<evidence type="ECO:0000256" key="4">
    <source>
        <dbReference type="ARBA" id="ARBA00022777"/>
    </source>
</evidence>
<dbReference type="InterPro" id="IPR000577">
    <property type="entry name" value="Carb_kinase_FGGY"/>
</dbReference>
<keyword evidence="4 7" id="KW-0418">Kinase</keyword>
<evidence type="ECO:0000256" key="5">
    <source>
        <dbReference type="ARBA" id="ARBA00022798"/>
    </source>
</evidence>
<proteinExistence type="inferred from homology"/>
<dbReference type="InterPro" id="IPR018484">
    <property type="entry name" value="FGGY_N"/>
</dbReference>